<organism evidence="2 3">
    <name type="scientific">Iphiclides podalirius</name>
    <name type="common">scarce swallowtail</name>
    <dbReference type="NCBI Taxonomy" id="110791"/>
    <lineage>
        <taxon>Eukaryota</taxon>
        <taxon>Metazoa</taxon>
        <taxon>Ecdysozoa</taxon>
        <taxon>Arthropoda</taxon>
        <taxon>Hexapoda</taxon>
        <taxon>Insecta</taxon>
        <taxon>Pterygota</taxon>
        <taxon>Neoptera</taxon>
        <taxon>Endopterygota</taxon>
        <taxon>Lepidoptera</taxon>
        <taxon>Glossata</taxon>
        <taxon>Ditrysia</taxon>
        <taxon>Papilionoidea</taxon>
        <taxon>Papilionidae</taxon>
        <taxon>Papilioninae</taxon>
        <taxon>Iphiclides</taxon>
    </lineage>
</organism>
<reference evidence="2" key="1">
    <citation type="submission" date="2022-03" db="EMBL/GenBank/DDBJ databases">
        <authorList>
            <person name="Martin H S."/>
        </authorList>
    </citation>
    <scope>NUCLEOTIDE SEQUENCE</scope>
</reference>
<feature type="compositionally biased region" description="Basic residues" evidence="1">
    <location>
        <begin position="85"/>
        <end position="100"/>
    </location>
</feature>
<feature type="region of interest" description="Disordered" evidence="1">
    <location>
        <begin position="32"/>
        <end position="172"/>
    </location>
</feature>
<sequence>MLCMLEPSFWLVSSSSFLRLPSSRCRSEFCDCSSPRKSGGSRRGRGRARWWAPAEAERPRSSGAGEGSSSRARYGLRREGLRSTWGRRPRFPHSGRRHSSRGGPSSGAYSRRYSLTCPPRTGRQCGRMLNVGRSGGHWDRSGPARRDRSRAGGRVRAPSSGCGDRRSALRIG</sequence>
<gene>
    <name evidence="2" type="ORF">IPOD504_LOCUS10622</name>
</gene>
<dbReference type="EMBL" id="OW152837">
    <property type="protein sequence ID" value="CAH2058505.1"/>
    <property type="molecule type" value="Genomic_DNA"/>
</dbReference>
<feature type="compositionally biased region" description="Basic and acidic residues" evidence="1">
    <location>
        <begin position="163"/>
        <end position="172"/>
    </location>
</feature>
<evidence type="ECO:0000313" key="3">
    <source>
        <dbReference type="Proteomes" id="UP000837857"/>
    </source>
</evidence>
<feature type="compositionally biased region" description="Basic and acidic residues" evidence="1">
    <location>
        <begin position="136"/>
        <end position="150"/>
    </location>
</feature>
<keyword evidence="3" id="KW-1185">Reference proteome</keyword>
<protein>
    <submittedName>
        <fullName evidence="2">Uncharacterized protein</fullName>
    </submittedName>
</protein>
<name>A0ABN8IL28_9NEOP</name>
<evidence type="ECO:0000256" key="1">
    <source>
        <dbReference type="SAM" id="MobiDB-lite"/>
    </source>
</evidence>
<proteinExistence type="predicted"/>
<evidence type="ECO:0000313" key="2">
    <source>
        <dbReference type="EMBL" id="CAH2058505.1"/>
    </source>
</evidence>
<feature type="compositionally biased region" description="Basic residues" evidence="1">
    <location>
        <begin position="39"/>
        <end position="48"/>
    </location>
</feature>
<feature type="compositionally biased region" description="Low complexity" evidence="1">
    <location>
        <begin position="61"/>
        <end position="73"/>
    </location>
</feature>
<accession>A0ABN8IL28</accession>
<feature type="non-terminal residue" evidence="2">
    <location>
        <position position="172"/>
    </location>
</feature>
<dbReference type="Proteomes" id="UP000837857">
    <property type="component" value="Chromosome 25"/>
</dbReference>